<dbReference type="Proteomes" id="UP001197795">
    <property type="component" value="Unassembled WGS sequence"/>
</dbReference>
<dbReference type="EMBL" id="JAJEPV010000003">
    <property type="protein sequence ID" value="MCC2118339.1"/>
    <property type="molecule type" value="Genomic_DNA"/>
</dbReference>
<feature type="transmembrane region" description="Helical" evidence="1">
    <location>
        <begin position="95"/>
        <end position="121"/>
    </location>
</feature>
<keyword evidence="1" id="KW-1133">Transmembrane helix</keyword>
<sequence length="528" mass="58739">MENRKEEFLKIVCESYLIVILAVLPLYYIPWNGYYKLGDTKYYLYRNVSLLCQGIALLAMCVFAVSSRWTGEHRIFARSLAEVVKKSVDKCRTHAVTTAVCLYGICALLSAICSPYGSIAWNGEREWYMGAVMICLMIGGFLLTAKYGGSCKTAIWLGEAAFVAVTLIGLLQKLGYDPLGLLKGYVVGDWEFTHMLTTLGNSNWLSGYYSVMFPFSMTLFHRAVEAGKKGPTLLAGTCNMLAMMLLLLQGSDSGVIVACTVMGVCFWLDRKQTGHWEVYFLFLAAVALGMCRWGKWMLYLGTFDILLQDGIAKKLAAWQGWIPVAAGCLLLWGACRRIPENKKKILQEGVLCCALAGIAVVLAWYLHRLLVIDFAEWGNRRGRLWQMAWMGFRKGNLHQKLLGAGPDCFASYLGELLPGGTVLFDKGYFEGSVFTNAHNEWLTTLVNMGLLGVAAYAAVFITALQTYRKNFLAVLLLLTYGIHSLISFQQVLNAPLFFLILGLCEAAARGEKTKTNQMDTDEELLEAI</sequence>
<dbReference type="AlphaFoldDB" id="A0AAE2ZXK2"/>
<feature type="transmembrane region" description="Helical" evidence="1">
    <location>
        <begin position="470"/>
        <end position="486"/>
    </location>
</feature>
<feature type="transmembrane region" description="Helical" evidence="1">
    <location>
        <begin position="254"/>
        <end position="269"/>
    </location>
</feature>
<dbReference type="PANTHER" id="PTHR37422:SF13">
    <property type="entry name" value="LIPOPOLYSACCHARIDE BIOSYNTHESIS PROTEIN PA4999-RELATED"/>
    <property type="match status" value="1"/>
</dbReference>
<feature type="transmembrane region" description="Helical" evidence="1">
    <location>
        <begin position="127"/>
        <end position="147"/>
    </location>
</feature>
<feature type="transmembrane region" description="Helical" evidence="1">
    <location>
        <begin position="315"/>
        <end position="333"/>
    </location>
</feature>
<evidence type="ECO:0000256" key="1">
    <source>
        <dbReference type="SAM" id="Phobius"/>
    </source>
</evidence>
<dbReference type="PANTHER" id="PTHR37422">
    <property type="entry name" value="TEICHURONIC ACID BIOSYNTHESIS PROTEIN TUAE"/>
    <property type="match status" value="1"/>
</dbReference>
<dbReference type="GO" id="GO:0016874">
    <property type="term" value="F:ligase activity"/>
    <property type="evidence" value="ECO:0007669"/>
    <property type="project" value="UniProtKB-KW"/>
</dbReference>
<feature type="transmembrane region" description="Helical" evidence="1">
    <location>
        <begin position="43"/>
        <end position="65"/>
    </location>
</feature>
<feature type="transmembrane region" description="Helical" evidence="1">
    <location>
        <begin position="12"/>
        <end position="31"/>
    </location>
</feature>
<accession>A0AAE2ZXK2</accession>
<organism evidence="2 3">
    <name type="scientific">Waltera acetigignens</name>
    <dbReference type="NCBI Taxonomy" id="2981769"/>
    <lineage>
        <taxon>Bacteria</taxon>
        <taxon>Bacillati</taxon>
        <taxon>Bacillota</taxon>
        <taxon>Clostridia</taxon>
        <taxon>Lachnospirales</taxon>
        <taxon>Lachnospiraceae</taxon>
        <taxon>Waltera</taxon>
    </lineage>
</organism>
<proteinExistence type="predicted"/>
<keyword evidence="2" id="KW-0436">Ligase</keyword>
<name>A0AAE2ZXK2_9FIRM</name>
<feature type="transmembrane region" description="Helical" evidence="1">
    <location>
        <begin position="441"/>
        <end position="463"/>
    </location>
</feature>
<evidence type="ECO:0000313" key="3">
    <source>
        <dbReference type="Proteomes" id="UP001197795"/>
    </source>
</evidence>
<feature type="transmembrane region" description="Helical" evidence="1">
    <location>
        <begin position="154"/>
        <end position="172"/>
    </location>
</feature>
<keyword evidence="3" id="KW-1185">Reference proteome</keyword>
<protein>
    <submittedName>
        <fullName evidence="2">O-antigen ligase family protein</fullName>
    </submittedName>
</protein>
<keyword evidence="1" id="KW-0812">Transmembrane</keyword>
<reference evidence="2 3" key="1">
    <citation type="submission" date="2021-10" db="EMBL/GenBank/DDBJ databases">
        <title>Anaerobic single-cell dispensing facilitates the cultivation of human gut bacteria.</title>
        <authorList>
            <person name="Afrizal A."/>
        </authorList>
    </citation>
    <scope>NUCLEOTIDE SEQUENCE [LARGE SCALE GENOMIC DNA]</scope>
    <source>
        <strain evidence="2 3">CLA-AA-H273</strain>
    </source>
</reference>
<feature type="transmembrane region" description="Helical" evidence="1">
    <location>
        <begin position="345"/>
        <end position="366"/>
    </location>
</feature>
<keyword evidence="1" id="KW-0472">Membrane</keyword>
<feature type="transmembrane region" description="Helical" evidence="1">
    <location>
        <begin position="276"/>
        <end position="295"/>
    </location>
</feature>
<dbReference type="RefSeq" id="WP_227732140.1">
    <property type="nucleotide sequence ID" value="NZ_JAJEPV010000003.1"/>
</dbReference>
<comment type="caution">
    <text evidence="2">The sequence shown here is derived from an EMBL/GenBank/DDBJ whole genome shotgun (WGS) entry which is preliminary data.</text>
</comment>
<evidence type="ECO:0000313" key="2">
    <source>
        <dbReference type="EMBL" id="MCC2118339.1"/>
    </source>
</evidence>
<dbReference type="InterPro" id="IPR051533">
    <property type="entry name" value="WaaL-like"/>
</dbReference>
<gene>
    <name evidence="2" type="ORF">LKD75_01820</name>
</gene>